<proteinExistence type="predicted"/>
<name>A0A1Y5F2F3_9BACT</name>
<dbReference type="SUPFAM" id="SSF53850">
    <property type="entry name" value="Periplasmic binding protein-like II"/>
    <property type="match status" value="1"/>
</dbReference>
<evidence type="ECO:0008006" key="4">
    <source>
        <dbReference type="Google" id="ProtNLM"/>
    </source>
</evidence>
<organism evidence="2 3">
    <name type="scientific">Halobacteriovorax marinus</name>
    <dbReference type="NCBI Taxonomy" id="97084"/>
    <lineage>
        <taxon>Bacteria</taxon>
        <taxon>Pseudomonadati</taxon>
        <taxon>Bdellovibrionota</taxon>
        <taxon>Bacteriovoracia</taxon>
        <taxon>Bacteriovoracales</taxon>
        <taxon>Halobacteriovoraceae</taxon>
        <taxon>Halobacteriovorax</taxon>
    </lineage>
</organism>
<reference evidence="3" key="1">
    <citation type="journal article" date="2017" name="Proc. Natl. Acad. Sci. U.S.A.">
        <title>Simulation of Deepwater Horizon oil plume reveals substrate specialization within a complex community of hydrocarbon-degraders.</title>
        <authorList>
            <person name="Hu P."/>
            <person name="Dubinsky E.A."/>
            <person name="Probst A.J."/>
            <person name="Wang J."/>
            <person name="Sieber C.M.K."/>
            <person name="Tom L.M."/>
            <person name="Gardinali P."/>
            <person name="Banfield J.F."/>
            <person name="Atlas R.M."/>
            <person name="Andersen G.L."/>
        </authorList>
    </citation>
    <scope>NUCLEOTIDE SEQUENCE [LARGE SCALE GENOMIC DNA]</scope>
</reference>
<sequence>MAIRYIITLFILLSLGAQAQTSYLVMSSTESSIDESIDLSDLRDIYLGNRIFWRNGDRIFPAHTTAKSNNITLFLKKVLYMSPRKYNKYWRRRLFSGKGHPPKELENDKNIIDYVKKTEGAIGLISQVPSTMDAGLFYFAPDNDGYGLKQIK</sequence>
<comment type="caution">
    <text evidence="2">The sequence shown here is derived from an EMBL/GenBank/DDBJ whole genome shotgun (WGS) entry which is preliminary data.</text>
</comment>
<dbReference type="Gene3D" id="3.40.190.10">
    <property type="entry name" value="Periplasmic binding protein-like II"/>
    <property type="match status" value="1"/>
</dbReference>
<keyword evidence="1" id="KW-0732">Signal</keyword>
<protein>
    <recommendedName>
        <fullName evidence="4">PBP domain-containing protein</fullName>
    </recommendedName>
</protein>
<gene>
    <name evidence="2" type="ORF">A9Q84_19135</name>
</gene>
<feature type="signal peptide" evidence="1">
    <location>
        <begin position="1"/>
        <end position="19"/>
    </location>
</feature>
<dbReference type="EMBL" id="MAAO01000015">
    <property type="protein sequence ID" value="OUR93584.1"/>
    <property type="molecule type" value="Genomic_DNA"/>
</dbReference>
<evidence type="ECO:0000256" key="1">
    <source>
        <dbReference type="SAM" id="SignalP"/>
    </source>
</evidence>
<dbReference type="Proteomes" id="UP000196531">
    <property type="component" value="Unassembled WGS sequence"/>
</dbReference>
<accession>A0A1Y5F2F3</accession>
<evidence type="ECO:0000313" key="2">
    <source>
        <dbReference type="EMBL" id="OUR93584.1"/>
    </source>
</evidence>
<feature type="chain" id="PRO_5012215548" description="PBP domain-containing protein" evidence="1">
    <location>
        <begin position="20"/>
        <end position="152"/>
    </location>
</feature>
<evidence type="ECO:0000313" key="3">
    <source>
        <dbReference type="Proteomes" id="UP000196531"/>
    </source>
</evidence>
<dbReference type="AlphaFoldDB" id="A0A1Y5F2F3"/>